<evidence type="ECO:0000313" key="2">
    <source>
        <dbReference type="EMBL" id="GGY37640.1"/>
    </source>
</evidence>
<comment type="caution">
    <text evidence="2">The sequence shown here is derived from an EMBL/GenBank/DDBJ whole genome shotgun (WGS) entry which is preliminary data.</text>
</comment>
<sequence length="130" mass="13827">MFVDRLPTTLAHVRHGATRSVPACWFGVDRSTVAWGYRLRQGLRAVARLAILISVGVVLLDAPTRTGSGRQESCPFLTSFLARSDSPGPAESWPGTGWPVSPSPHHRTPVKALSGALGVLPIPRTAGPNP</sequence>
<protein>
    <submittedName>
        <fullName evidence="2">Uncharacterized protein</fullName>
    </submittedName>
</protein>
<accession>A0ABQ3A9C4</accession>
<organism evidence="2 3">
    <name type="scientific">Streptomyces djakartensis</name>
    <dbReference type="NCBI Taxonomy" id="68193"/>
    <lineage>
        <taxon>Bacteria</taxon>
        <taxon>Bacillati</taxon>
        <taxon>Actinomycetota</taxon>
        <taxon>Actinomycetes</taxon>
        <taxon>Kitasatosporales</taxon>
        <taxon>Streptomycetaceae</taxon>
        <taxon>Streptomyces</taxon>
    </lineage>
</organism>
<feature type="region of interest" description="Disordered" evidence="1">
    <location>
        <begin position="84"/>
        <end position="107"/>
    </location>
</feature>
<gene>
    <name evidence="2" type="ORF">GCM10010384_50950</name>
</gene>
<proteinExistence type="predicted"/>
<evidence type="ECO:0000256" key="1">
    <source>
        <dbReference type="SAM" id="MobiDB-lite"/>
    </source>
</evidence>
<reference evidence="3" key="1">
    <citation type="journal article" date="2019" name="Int. J. Syst. Evol. Microbiol.">
        <title>The Global Catalogue of Microorganisms (GCM) 10K type strain sequencing project: providing services to taxonomists for standard genome sequencing and annotation.</title>
        <authorList>
            <consortium name="The Broad Institute Genomics Platform"/>
            <consortium name="The Broad Institute Genome Sequencing Center for Infectious Disease"/>
            <person name="Wu L."/>
            <person name="Ma J."/>
        </authorList>
    </citation>
    <scope>NUCLEOTIDE SEQUENCE [LARGE SCALE GENOMIC DNA]</scope>
    <source>
        <strain evidence="3">JCM 4957</strain>
    </source>
</reference>
<name>A0ABQ3A9C4_9ACTN</name>
<keyword evidence="3" id="KW-1185">Reference proteome</keyword>
<dbReference type="EMBL" id="BMWE01000016">
    <property type="protein sequence ID" value="GGY37640.1"/>
    <property type="molecule type" value="Genomic_DNA"/>
</dbReference>
<evidence type="ECO:0000313" key="3">
    <source>
        <dbReference type="Proteomes" id="UP000653308"/>
    </source>
</evidence>
<dbReference type="Proteomes" id="UP000653308">
    <property type="component" value="Unassembled WGS sequence"/>
</dbReference>